<feature type="domain" description="DSBA-like thioredoxin" evidence="1">
    <location>
        <begin position="10"/>
        <end position="208"/>
    </location>
</feature>
<dbReference type="AlphaFoldDB" id="A0A1M7KEU3"/>
<proteinExistence type="predicted"/>
<dbReference type="PANTHER" id="PTHR13887:SF41">
    <property type="entry name" value="THIOREDOXIN SUPERFAMILY PROTEIN"/>
    <property type="match status" value="1"/>
</dbReference>
<reference evidence="2 3" key="1">
    <citation type="submission" date="2016-11" db="EMBL/GenBank/DDBJ databases">
        <authorList>
            <person name="Jaros S."/>
            <person name="Januszkiewicz K."/>
            <person name="Wedrychowicz H."/>
        </authorList>
    </citation>
    <scope>NUCLEOTIDE SEQUENCE [LARGE SCALE GENOMIC DNA]</scope>
    <source>
        <strain evidence="2 3">DSM 22153</strain>
    </source>
</reference>
<dbReference type="RefSeq" id="WP_073014375.1">
    <property type="nucleotide sequence ID" value="NZ_FRBW01000003.1"/>
</dbReference>
<dbReference type="Proteomes" id="UP000186002">
    <property type="component" value="Unassembled WGS sequence"/>
</dbReference>
<dbReference type="Pfam" id="PF01323">
    <property type="entry name" value="DSBA"/>
    <property type="match status" value="1"/>
</dbReference>
<dbReference type="GO" id="GO:0016491">
    <property type="term" value="F:oxidoreductase activity"/>
    <property type="evidence" value="ECO:0007669"/>
    <property type="project" value="InterPro"/>
</dbReference>
<dbReference type="STRING" id="735517.SAMN05444272_2814"/>
<keyword evidence="3" id="KW-1185">Reference proteome</keyword>
<gene>
    <name evidence="2" type="ORF">SAMN05444272_2814</name>
</gene>
<dbReference type="PANTHER" id="PTHR13887">
    <property type="entry name" value="GLUTATHIONE S-TRANSFERASE KAPPA"/>
    <property type="match status" value="1"/>
</dbReference>
<evidence type="ECO:0000259" key="1">
    <source>
        <dbReference type="Pfam" id="PF01323"/>
    </source>
</evidence>
<dbReference type="EMBL" id="FRBW01000003">
    <property type="protein sequence ID" value="SHM63816.1"/>
    <property type="molecule type" value="Genomic_DNA"/>
</dbReference>
<evidence type="ECO:0000313" key="2">
    <source>
        <dbReference type="EMBL" id="SHM63816.1"/>
    </source>
</evidence>
<organism evidence="2 3">
    <name type="scientific">Roseibium suaedae</name>
    <dbReference type="NCBI Taxonomy" id="735517"/>
    <lineage>
        <taxon>Bacteria</taxon>
        <taxon>Pseudomonadati</taxon>
        <taxon>Pseudomonadota</taxon>
        <taxon>Alphaproteobacteria</taxon>
        <taxon>Hyphomicrobiales</taxon>
        <taxon>Stappiaceae</taxon>
        <taxon>Roseibium</taxon>
    </lineage>
</organism>
<dbReference type="Gene3D" id="3.40.30.10">
    <property type="entry name" value="Glutaredoxin"/>
    <property type="match status" value="1"/>
</dbReference>
<dbReference type="GO" id="GO:0016853">
    <property type="term" value="F:isomerase activity"/>
    <property type="evidence" value="ECO:0007669"/>
    <property type="project" value="UniProtKB-KW"/>
</dbReference>
<dbReference type="CDD" id="cd03024">
    <property type="entry name" value="DsbA_FrnE"/>
    <property type="match status" value="1"/>
</dbReference>
<evidence type="ECO:0000313" key="3">
    <source>
        <dbReference type="Proteomes" id="UP000186002"/>
    </source>
</evidence>
<name>A0A1M7KEU3_9HYPH</name>
<dbReference type="OrthoDB" id="9799122at2"/>
<accession>A0A1M7KEU3</accession>
<dbReference type="SUPFAM" id="SSF52833">
    <property type="entry name" value="Thioredoxin-like"/>
    <property type="match status" value="1"/>
</dbReference>
<dbReference type="InterPro" id="IPR036249">
    <property type="entry name" value="Thioredoxin-like_sf"/>
</dbReference>
<protein>
    <submittedName>
        <fullName evidence="2">Predicted dithiol-disulfide isomerase, DsbA family</fullName>
    </submittedName>
</protein>
<sequence length="227" mass="25344">MTSSPAPISVDIVSDVVCPWCYIGKRRLEAALSQVSDLSVQVRWHPYQLDETIPLEGKDRRRYLLDKFGPDRIETIHDRIEQIGAEENIDFAFDKIEISPNTLDAHRLILWAKAEGKQTEMVERLFQAFFVNGEDLTKAETLISIAKEVGLEEDLVEQLLDTDSDVEKTRKQIAKARQIGVTGVPFFIIDGRFAVSGAEAAETLAAALRHAEETRPGDGMQAPPSPL</sequence>
<keyword evidence="2" id="KW-0413">Isomerase</keyword>
<dbReference type="InterPro" id="IPR001853">
    <property type="entry name" value="DSBA-like_thioredoxin_dom"/>
</dbReference>